<dbReference type="EMBL" id="RDQH01000330">
    <property type="protein sequence ID" value="RXI02262.1"/>
    <property type="molecule type" value="Genomic_DNA"/>
</dbReference>
<feature type="compositionally biased region" description="Polar residues" evidence="1">
    <location>
        <begin position="474"/>
        <end position="495"/>
    </location>
</feature>
<evidence type="ECO:0000313" key="4">
    <source>
        <dbReference type="Proteomes" id="UP000290289"/>
    </source>
</evidence>
<reference evidence="3 4" key="1">
    <citation type="submission" date="2018-10" db="EMBL/GenBank/DDBJ databases">
        <title>A high-quality apple genome assembly.</title>
        <authorList>
            <person name="Hu J."/>
        </authorList>
    </citation>
    <scope>NUCLEOTIDE SEQUENCE [LARGE SCALE GENOMIC DNA]</scope>
    <source>
        <strain evidence="4">cv. HFTH1</strain>
        <tissue evidence="3">Young leaf</tissue>
    </source>
</reference>
<protein>
    <recommendedName>
        <fullName evidence="2">SAWADEE domain-containing protein</fullName>
    </recommendedName>
</protein>
<comment type="caution">
    <text evidence="3">The sequence shown here is derived from an EMBL/GenBank/DDBJ whole genome shotgun (WGS) entry which is preliminary data.</text>
</comment>
<dbReference type="InterPro" id="IPR039276">
    <property type="entry name" value="SHH1/2"/>
</dbReference>
<dbReference type="Pfam" id="PF16719">
    <property type="entry name" value="SAWADEE"/>
    <property type="match status" value="1"/>
</dbReference>
<dbReference type="AlphaFoldDB" id="A0A498KA08"/>
<accession>A0A498KA08</accession>
<dbReference type="Gramene" id="mRNA:MD04G0098800">
    <property type="protein sequence ID" value="mRNA:MD04G0098800"/>
    <property type="gene ID" value="MD04G0098800"/>
</dbReference>
<dbReference type="GO" id="GO:0003682">
    <property type="term" value="F:chromatin binding"/>
    <property type="evidence" value="ECO:0007669"/>
    <property type="project" value="InterPro"/>
</dbReference>
<dbReference type="PANTHER" id="PTHR33827:SF9">
    <property type="entry name" value="SAWADEE DOMAIN-CONTAINING PROTEIN"/>
    <property type="match status" value="1"/>
</dbReference>
<dbReference type="InterPro" id="IPR032001">
    <property type="entry name" value="SAWADEE_dom"/>
</dbReference>
<evidence type="ECO:0000256" key="1">
    <source>
        <dbReference type="SAM" id="MobiDB-lite"/>
    </source>
</evidence>
<organism evidence="3 4">
    <name type="scientific">Malus domestica</name>
    <name type="common">Apple</name>
    <name type="synonym">Pyrus malus</name>
    <dbReference type="NCBI Taxonomy" id="3750"/>
    <lineage>
        <taxon>Eukaryota</taxon>
        <taxon>Viridiplantae</taxon>
        <taxon>Streptophyta</taxon>
        <taxon>Embryophyta</taxon>
        <taxon>Tracheophyta</taxon>
        <taxon>Spermatophyta</taxon>
        <taxon>Magnoliopsida</taxon>
        <taxon>eudicotyledons</taxon>
        <taxon>Gunneridae</taxon>
        <taxon>Pentapetalae</taxon>
        <taxon>rosids</taxon>
        <taxon>fabids</taxon>
        <taxon>Rosales</taxon>
        <taxon>Rosaceae</taxon>
        <taxon>Amygdaloideae</taxon>
        <taxon>Maleae</taxon>
        <taxon>Malus</taxon>
    </lineage>
</organism>
<feature type="domain" description="SAWADEE" evidence="2">
    <location>
        <begin position="12"/>
        <end position="137"/>
    </location>
</feature>
<dbReference type="Proteomes" id="UP000290289">
    <property type="component" value="Chromosome 4"/>
</dbReference>
<gene>
    <name evidence="3" type="ORF">DVH24_026792</name>
</gene>
<dbReference type="PANTHER" id="PTHR33827">
    <property type="entry name" value="PROTEIN SAWADEE HOMEODOMAIN HOMOLOG 2"/>
    <property type="match status" value="1"/>
</dbReference>
<proteinExistence type="predicted"/>
<keyword evidence="4" id="KW-1185">Reference proteome</keyword>
<dbReference type="SMR" id="A0A498KA08"/>
<feature type="region of interest" description="Disordered" evidence="1">
    <location>
        <begin position="465"/>
        <end position="594"/>
    </location>
</feature>
<evidence type="ECO:0000313" key="3">
    <source>
        <dbReference type="EMBL" id="RXI02262.1"/>
    </source>
</evidence>
<name>A0A498KA08_MALDO</name>
<feature type="region of interest" description="Disordered" evidence="1">
    <location>
        <begin position="417"/>
        <end position="451"/>
    </location>
</feature>
<sequence>MEATSEAGNGDELEAMCMEDSSWHPCQVSLSSTGDSLIIEFGRQELEDMVLNKDEALSCLRFRSTPLEGNDCAHIEGEKVLAMNKSQFKSHLYDAKVEKVLRVRHSQRVYCRCTFMIEWLHQELKGQTVTVPSSSIMKLASKSIIVHPTVAAFLKSVKQMGPNGASPFPVMHEEFGFELDLNKLLEKQIEEINISTNGFTKEITENILEGVKADNKGHILLNPVAASEICISHAQVSHDQDKSKSTAQSSIEYEVNIEDEGLQAPRSSMQEEHSEYKSRLSPLGARAALALLVSSSHKHIAIGGTELFKSCDGDNMSIKDTNAHKNENKTSDATKASSVVQRGFEIQNSDTHLRNSAKEIKPRALTSARRLTRSAIQQEKDKLTVTVEQGLDESKSAHAARSFSSVGNLTVHESNVLKQKNDVSKKKKVVSSPFHAESNIPMEESDKKLMSGDAGAIQDICDPIKTCGEESKNNKSAITTNMRRSTRLTCSSEENVTVPENHGKEEKSGGPRKKTAVSPSVDKDNNMPGEESNENHMSGAVTRSGNTRQIEGKVSGSGGKSQGQKRKSTSSSKQELRFSPRLKFLPQTRSQKKS</sequence>
<evidence type="ECO:0000259" key="2">
    <source>
        <dbReference type="Pfam" id="PF16719"/>
    </source>
</evidence>
<dbReference type="Gene3D" id="2.30.30.140">
    <property type="match status" value="1"/>
</dbReference>